<dbReference type="Proteomes" id="UP000072874">
    <property type="component" value="Chromosome 11"/>
</dbReference>
<dbReference type="KEGG" id="pyo:PY17X_1117000"/>
<feature type="coiled-coil region" evidence="1">
    <location>
        <begin position="110"/>
        <end position="181"/>
    </location>
</feature>
<reference evidence="4 5" key="1">
    <citation type="journal article" date="2014" name="BMC Biol.">
        <title>A comprehensive evaluation of rodent malaria parasite genomes and gene expression.</title>
        <authorList>
            <person name="Otto T.D."/>
            <person name="Bohme U."/>
            <person name="Jackson A.P."/>
            <person name="Hunt M."/>
            <person name="Franke-Fayard B."/>
            <person name="Hoeijmakers W.A."/>
            <person name="Religa A.A."/>
            <person name="Robertson L."/>
            <person name="Sanders M."/>
            <person name="Ogun S.A."/>
            <person name="Cunningham D."/>
            <person name="Erhart A."/>
            <person name="Billker O."/>
            <person name="Khan S.M."/>
            <person name="Stunnenberg H.G."/>
            <person name="Langhorne J."/>
            <person name="Holder A.A."/>
            <person name="Waters A.P."/>
            <person name="Newbold C.I."/>
            <person name="Pain A."/>
            <person name="Berriman M."/>
            <person name="Janse C.J."/>
        </authorList>
    </citation>
    <scope>NUCLEOTIDE SEQUENCE [LARGE SCALE GENOMIC DNA]</scope>
    <source>
        <strain evidence="3 4">17X</strain>
        <strain evidence="2 5">YM</strain>
    </source>
</reference>
<reference evidence="3" key="3">
    <citation type="submission" date="2014-05" db="EMBL/GenBank/DDBJ databases">
        <authorList>
            <person name="Aslett M.A."/>
            <person name="De Silva N."/>
        </authorList>
    </citation>
    <scope>NUCLEOTIDE SEQUENCE</scope>
    <source>
        <strain evidence="3">17X</strain>
    </source>
</reference>
<dbReference type="VEuPathDB" id="PlasmoDB:Py17XNL_001105573"/>
<dbReference type="EMBL" id="LK934639">
    <property type="protein sequence ID" value="CDU18861.1"/>
    <property type="molecule type" value="Genomic_DNA"/>
</dbReference>
<keyword evidence="1" id="KW-0175">Coiled coil</keyword>
<evidence type="ECO:0000256" key="1">
    <source>
        <dbReference type="SAM" id="Coils"/>
    </source>
</evidence>
<reference evidence="3" key="4">
    <citation type="submission" date="2019-05" db="EMBL/GenBank/DDBJ databases">
        <authorList>
            <consortium name="Pathogen Informatics"/>
        </authorList>
    </citation>
    <scope>NUCLEOTIDE SEQUENCE</scope>
    <source>
        <strain evidence="3">17X</strain>
    </source>
</reference>
<dbReference type="OrthoDB" id="386653at2759"/>
<dbReference type="GeneID" id="3807101"/>
<accession>A0A078K8Z9</accession>
<gene>
    <name evidence="3" type="ORF">PY17X_1117000</name>
    <name evidence="2" type="ORF">PYYM_1117900</name>
</gene>
<name>A0A078K8Z9_PLAYE</name>
<dbReference type="VEuPathDB" id="PlasmoDB:PY17X_1117000"/>
<dbReference type="OMA" id="FNRIGSN"/>
<dbReference type="Proteomes" id="UP000072904">
    <property type="component" value="Chromosome 11"/>
</dbReference>
<protein>
    <submittedName>
        <fullName evidence="2">Uncharacterized protein</fullName>
    </submittedName>
</protein>
<dbReference type="VEuPathDB" id="PlasmoDB:PY01959"/>
<dbReference type="AlphaFoldDB" id="A0A078K8Z9"/>
<evidence type="ECO:0000313" key="3">
    <source>
        <dbReference type="EMBL" id="VTZ79446.1"/>
    </source>
</evidence>
<proteinExistence type="predicted"/>
<evidence type="ECO:0000313" key="4">
    <source>
        <dbReference type="Proteomes" id="UP000072874"/>
    </source>
</evidence>
<dbReference type="EMBL" id="LM993665">
    <property type="protein sequence ID" value="VTZ79446.1"/>
    <property type="molecule type" value="Genomic_DNA"/>
</dbReference>
<dbReference type="RefSeq" id="XP_729799.1">
    <property type="nucleotide sequence ID" value="XM_724706.1"/>
</dbReference>
<evidence type="ECO:0000313" key="5">
    <source>
        <dbReference type="Proteomes" id="UP000072904"/>
    </source>
</evidence>
<dbReference type="VEuPathDB" id="PlasmoDB:PYYM_1117900"/>
<evidence type="ECO:0000313" key="2">
    <source>
        <dbReference type="EMBL" id="CDU18861.1"/>
    </source>
</evidence>
<reference evidence="2" key="2">
    <citation type="submission" date="2014-05" db="EMBL/GenBank/DDBJ databases">
        <authorList>
            <person name="Aslett A.Martin."/>
            <person name="De Silva Nishadi"/>
        </authorList>
    </citation>
    <scope>NUCLEOTIDE SEQUENCE</scope>
    <source>
        <strain evidence="2">YM</strain>
    </source>
</reference>
<sequence>MEKAFAGACVQNLFEPKNEFSLCINKSIKLILKNVEENNNEDQTTDANEKEKEKEKSYLDENLSILNGYLYFNKIENSINMLNTELSSIKSDFMFLSKRTICDVKKLKRIKKKNKVYKRLLEQIKKYRKRKEIYEILSIEGQKLENVNILQNKQNNEKNEIQKLKKKIQTIENNIKLNDENIQKAIHKIDEALLTYLP</sequence>
<organism evidence="2 5">
    <name type="scientific">Plasmodium yoelii</name>
    <dbReference type="NCBI Taxonomy" id="5861"/>
    <lineage>
        <taxon>Eukaryota</taxon>
        <taxon>Sar</taxon>
        <taxon>Alveolata</taxon>
        <taxon>Apicomplexa</taxon>
        <taxon>Aconoidasida</taxon>
        <taxon>Haemosporida</taxon>
        <taxon>Plasmodiidae</taxon>
        <taxon>Plasmodium</taxon>
        <taxon>Plasmodium (Vinckeia)</taxon>
    </lineage>
</organism>